<feature type="domain" description="AB hydrolase-1" evidence="1">
    <location>
        <begin position="44"/>
        <end position="276"/>
    </location>
</feature>
<dbReference type="InterPro" id="IPR007235">
    <property type="entry name" value="Glyco_trans_28_C"/>
</dbReference>
<protein>
    <submittedName>
        <fullName evidence="3">Pimeloyl-ACP methyl ester carboxylesterase</fullName>
    </submittedName>
</protein>
<evidence type="ECO:0000313" key="4">
    <source>
        <dbReference type="Proteomes" id="UP000587527"/>
    </source>
</evidence>
<name>A0A841C3Z7_9ACTN</name>
<dbReference type="InterPro" id="IPR029058">
    <property type="entry name" value="AB_hydrolase_fold"/>
</dbReference>
<evidence type="ECO:0000259" key="2">
    <source>
        <dbReference type="Pfam" id="PF04101"/>
    </source>
</evidence>
<dbReference type="SUPFAM" id="SSF53474">
    <property type="entry name" value="alpha/beta-Hydrolases"/>
    <property type="match status" value="1"/>
</dbReference>
<dbReference type="RefSeq" id="WP_184844918.1">
    <property type="nucleotide sequence ID" value="NZ_JACHMN010000003.1"/>
</dbReference>
<proteinExistence type="predicted"/>
<dbReference type="Proteomes" id="UP000587527">
    <property type="component" value="Unassembled WGS sequence"/>
</dbReference>
<evidence type="ECO:0000313" key="3">
    <source>
        <dbReference type="EMBL" id="MBB5873551.1"/>
    </source>
</evidence>
<keyword evidence="4" id="KW-1185">Reference proteome</keyword>
<dbReference type="GO" id="GO:0016758">
    <property type="term" value="F:hexosyltransferase activity"/>
    <property type="evidence" value="ECO:0007669"/>
    <property type="project" value="InterPro"/>
</dbReference>
<dbReference type="EMBL" id="JACHMN010000003">
    <property type="protein sequence ID" value="MBB5873551.1"/>
    <property type="molecule type" value="Genomic_DNA"/>
</dbReference>
<gene>
    <name evidence="3" type="ORF">F4553_006985</name>
</gene>
<dbReference type="InterPro" id="IPR050266">
    <property type="entry name" value="AB_hydrolase_sf"/>
</dbReference>
<dbReference type="PANTHER" id="PTHR43798">
    <property type="entry name" value="MONOACYLGLYCEROL LIPASE"/>
    <property type="match status" value="1"/>
</dbReference>
<feature type="domain" description="Glycosyl transferase family 28 C-terminal" evidence="2">
    <location>
        <begin position="549"/>
        <end position="682"/>
    </location>
</feature>
<dbReference type="AlphaFoldDB" id="A0A841C3Z7"/>
<dbReference type="Gene3D" id="3.40.50.2000">
    <property type="entry name" value="Glycogen Phosphorylase B"/>
    <property type="match status" value="1"/>
</dbReference>
<evidence type="ECO:0000259" key="1">
    <source>
        <dbReference type="Pfam" id="PF00561"/>
    </source>
</evidence>
<sequence length="709" mass="78260">MRARIADAEGFVEHDGVRIHYEVFGEGETTLLLMPTWTIIDKRFWKGQIPYLARHHRVVAYDGPGNGGSDRPLEPSAYGQEAQVAYAMKVLAATATDRAVLVALSKAANWALDLAANHADRVSGTVLIGPTVAFAGPGAARTVAGKPELTPSRVPFVEVDPSEHWAKYDRDYWLADYADFAWFFFGQCFPEPHSTKQIEDAVGWSRQTTAEVLIADSHASRPDTATLTEWCGRITSPMLLIHGDHDLISPVRRSELIAELTGGDLVVIEGGGHIPLARDPVKVNLLIREFAERTAVPPHRRRTWSRWRQRPKRVLYLSSPIGLGHARRDVAIARALREHHPDARIDWLAQHPVTRVLEAAGELVHPASRHLANESAHFEAEAGEHDLRAFEALRRMDEVLLANFMVFHDLVRDGGYDLVIGDEAWDVDHFLHENPELKRFAYAWLTDFVGNLPMPEGGSREELVAADYNAEMIEHIARYPRIRDRAVFVGNPDDVVDGSFGPGLPVIRDWTRAHYDFAGYVTGFDPAAVADRAALRSELGYGPDERICVVTVGGSGVGGHLLHRVVAAFDEAARRVAGLRMIVVTGPRIDAATIPARAGLEVRSFVPDLYRHLAASDLAIVQGGLTTCMELAAAGRPFLFIPLRNHFEQNFHVVHRLSRYGAGRRLDYADLSPEVLAGAIAAEIGRETDYRPVETDGAARAAALLADLL</sequence>
<dbReference type="Pfam" id="PF04101">
    <property type="entry name" value="Glyco_tran_28_C"/>
    <property type="match status" value="1"/>
</dbReference>
<comment type="caution">
    <text evidence="3">The sequence shown here is derived from an EMBL/GenBank/DDBJ whole genome shotgun (WGS) entry which is preliminary data.</text>
</comment>
<dbReference type="SUPFAM" id="SSF53756">
    <property type="entry name" value="UDP-Glycosyltransferase/glycogen phosphorylase"/>
    <property type="match status" value="1"/>
</dbReference>
<dbReference type="InterPro" id="IPR000073">
    <property type="entry name" value="AB_hydrolase_1"/>
</dbReference>
<accession>A0A841C3Z7</accession>
<reference evidence="3 4" key="1">
    <citation type="submission" date="2020-08" db="EMBL/GenBank/DDBJ databases">
        <title>Sequencing the genomes of 1000 actinobacteria strains.</title>
        <authorList>
            <person name="Klenk H.-P."/>
        </authorList>
    </citation>
    <scope>NUCLEOTIDE SEQUENCE [LARGE SCALE GENOMIC DNA]</scope>
    <source>
        <strain evidence="3 4">DSM 45362</strain>
    </source>
</reference>
<organism evidence="3 4">
    <name type="scientific">Allocatelliglobosispora scoriae</name>
    <dbReference type="NCBI Taxonomy" id="643052"/>
    <lineage>
        <taxon>Bacteria</taxon>
        <taxon>Bacillati</taxon>
        <taxon>Actinomycetota</taxon>
        <taxon>Actinomycetes</taxon>
        <taxon>Micromonosporales</taxon>
        <taxon>Micromonosporaceae</taxon>
        <taxon>Allocatelliglobosispora</taxon>
    </lineage>
</organism>
<dbReference type="Pfam" id="PF00561">
    <property type="entry name" value="Abhydrolase_1"/>
    <property type="match status" value="1"/>
</dbReference>
<dbReference type="Gene3D" id="3.40.50.1820">
    <property type="entry name" value="alpha/beta hydrolase"/>
    <property type="match status" value="1"/>
</dbReference>